<gene>
    <name evidence="9" type="ORF">EV207_10415</name>
</gene>
<feature type="transmembrane region" description="Helical" evidence="8">
    <location>
        <begin position="12"/>
        <end position="31"/>
    </location>
</feature>
<feature type="transmembrane region" description="Helical" evidence="8">
    <location>
        <begin position="261"/>
        <end position="287"/>
    </location>
</feature>
<dbReference type="GO" id="GO:0015099">
    <property type="term" value="F:nickel cation transmembrane transporter activity"/>
    <property type="evidence" value="ECO:0007669"/>
    <property type="project" value="UniProtKB-UniRule"/>
</dbReference>
<dbReference type="PANTHER" id="PTHR31611">
    <property type="entry name" value="HIGH-AFFINITY NICKEL TRANSPORT PROTEIN NIC1"/>
    <property type="match status" value="1"/>
</dbReference>
<dbReference type="GO" id="GO:0005886">
    <property type="term" value="C:plasma membrane"/>
    <property type="evidence" value="ECO:0007669"/>
    <property type="project" value="UniProtKB-SubCell"/>
</dbReference>
<evidence type="ECO:0000313" key="9">
    <source>
        <dbReference type="EMBL" id="TCP30836.1"/>
    </source>
</evidence>
<evidence type="ECO:0000256" key="8">
    <source>
        <dbReference type="RuleBase" id="RU362101"/>
    </source>
</evidence>
<dbReference type="AlphaFoldDB" id="A0A4V2SNE6"/>
<proteinExistence type="inferred from homology"/>
<dbReference type="RefSeq" id="WP_132744051.1">
    <property type="nucleotide sequence ID" value="NZ_SLXK01000004.1"/>
</dbReference>
<protein>
    <recommendedName>
        <fullName evidence="8">Nickel/cobalt efflux system</fullName>
    </recommendedName>
</protein>
<keyword evidence="3 8" id="KW-0813">Transport</keyword>
<evidence type="ECO:0000256" key="7">
    <source>
        <dbReference type="ARBA" id="ARBA00023136"/>
    </source>
</evidence>
<dbReference type="Proteomes" id="UP000295416">
    <property type="component" value="Unassembled WGS sequence"/>
</dbReference>
<keyword evidence="7 8" id="KW-0472">Membrane</keyword>
<dbReference type="GO" id="GO:0012505">
    <property type="term" value="C:endomembrane system"/>
    <property type="evidence" value="ECO:0007669"/>
    <property type="project" value="UniProtKB-SubCell"/>
</dbReference>
<reference evidence="9 10" key="1">
    <citation type="submission" date="2019-03" db="EMBL/GenBank/DDBJ databases">
        <title>Genomic Encyclopedia of Type Strains, Phase IV (KMG-IV): sequencing the most valuable type-strain genomes for metagenomic binning, comparative biology and taxonomic classification.</title>
        <authorList>
            <person name="Goeker M."/>
        </authorList>
    </citation>
    <scope>NUCLEOTIDE SEQUENCE [LARGE SCALE GENOMIC DNA]</scope>
    <source>
        <strain evidence="9 10">DSM 19377</strain>
    </source>
</reference>
<evidence type="ECO:0000256" key="5">
    <source>
        <dbReference type="ARBA" id="ARBA00022692"/>
    </source>
</evidence>
<dbReference type="NCBIfam" id="TIGR00802">
    <property type="entry name" value="nico"/>
    <property type="match status" value="1"/>
</dbReference>
<keyword evidence="5 8" id="KW-0812">Transmembrane</keyword>
<evidence type="ECO:0000313" key="10">
    <source>
        <dbReference type="Proteomes" id="UP000295416"/>
    </source>
</evidence>
<dbReference type="Pfam" id="PF03824">
    <property type="entry name" value="NicO"/>
    <property type="match status" value="1"/>
</dbReference>
<feature type="transmembrane region" description="Helical" evidence="8">
    <location>
        <begin position="220"/>
        <end position="240"/>
    </location>
</feature>
<keyword evidence="10" id="KW-1185">Reference proteome</keyword>
<keyword evidence="4" id="KW-0533">Nickel</keyword>
<feature type="transmembrane region" description="Helical" evidence="8">
    <location>
        <begin position="307"/>
        <end position="330"/>
    </location>
</feature>
<name>A0A4V2SNE6_9BACL</name>
<dbReference type="EMBL" id="SLXK01000004">
    <property type="protein sequence ID" value="TCP30836.1"/>
    <property type="molecule type" value="Genomic_DNA"/>
</dbReference>
<dbReference type="OrthoDB" id="9776706at2"/>
<feature type="transmembrane region" description="Helical" evidence="8">
    <location>
        <begin position="187"/>
        <end position="214"/>
    </location>
</feature>
<accession>A0A4V2SNE6</accession>
<sequence length="343" mass="38602">MSKRLQEKKSWIPYVFIVAMLHVIGILFLILSARHHSLLYGIGFVAYTLGLRHAFDADHIAAIDNTVRKLVQQERNPTGVGFYFSLGHSSVVFIMAVILAFSVQWAETNMPQMQEIGGFIGMIVSGCFLIIIGLMNLAVLLGLFKVFLRMRHGAYDKDEVEHLLMSRGFVSRLIGPLFKFVSKSWHVYPLGFLFGLGFDTASEVALLAVSAGAAKDHVPFLGILALPILFAAGMSMMDTADGIFMKSAYNWAFSTPLRKVYYNLTVTVISVAAALLIGVVELMQVMSSKLHLHNPVWGWINSLNLSWLGYILVLLLLLTWGTSFIIWKFFRIERRWQQTLHRD</sequence>
<evidence type="ECO:0000256" key="2">
    <source>
        <dbReference type="ARBA" id="ARBA00010892"/>
    </source>
</evidence>
<organism evidence="9 10">
    <name type="scientific">Scopulibacillus darangshiensis</name>
    <dbReference type="NCBI Taxonomy" id="442528"/>
    <lineage>
        <taxon>Bacteria</taxon>
        <taxon>Bacillati</taxon>
        <taxon>Bacillota</taxon>
        <taxon>Bacilli</taxon>
        <taxon>Bacillales</taxon>
        <taxon>Sporolactobacillaceae</taxon>
        <taxon>Scopulibacillus</taxon>
    </lineage>
</organism>
<comment type="subcellular location">
    <subcellularLocation>
        <location evidence="8">Cell membrane</location>
        <topology evidence="8">Multi-pass membrane protein</topology>
    </subcellularLocation>
    <subcellularLocation>
        <location evidence="1">Endomembrane system</location>
        <topology evidence="1">Multi-pass membrane protein</topology>
    </subcellularLocation>
</comment>
<evidence type="ECO:0000256" key="1">
    <source>
        <dbReference type="ARBA" id="ARBA00004127"/>
    </source>
</evidence>
<comment type="caution">
    <text evidence="9">The sequence shown here is derived from an EMBL/GenBank/DDBJ whole genome shotgun (WGS) entry which is preliminary data.</text>
</comment>
<dbReference type="InterPro" id="IPR004688">
    <property type="entry name" value="Ni/Co_transpt"/>
</dbReference>
<feature type="transmembrane region" description="Helical" evidence="8">
    <location>
        <begin position="118"/>
        <end position="144"/>
    </location>
</feature>
<evidence type="ECO:0000256" key="6">
    <source>
        <dbReference type="ARBA" id="ARBA00022989"/>
    </source>
</evidence>
<comment type="similarity">
    <text evidence="2 8">Belongs to the NiCoT transporter (TC 2.A.52) family.</text>
</comment>
<evidence type="ECO:0000256" key="4">
    <source>
        <dbReference type="ARBA" id="ARBA00022596"/>
    </source>
</evidence>
<feature type="transmembrane region" description="Helical" evidence="8">
    <location>
        <begin position="82"/>
        <end position="106"/>
    </location>
</feature>
<keyword evidence="6 8" id="KW-1133">Transmembrane helix</keyword>
<evidence type="ECO:0000256" key="3">
    <source>
        <dbReference type="ARBA" id="ARBA00022448"/>
    </source>
</evidence>
<dbReference type="PANTHER" id="PTHR31611:SF0">
    <property type="entry name" value="HIGH-AFFINITY NICKEL TRANSPORT PROTEIN NIC1"/>
    <property type="match status" value="1"/>
</dbReference>
<dbReference type="InterPro" id="IPR011541">
    <property type="entry name" value="Ni/Co_transpt_high_affinity"/>
</dbReference>